<dbReference type="PANTHER" id="PTHR30365:SF14">
    <property type="entry name" value="CYTOCHROME BD MENAQUINOL OXIDASE SUBUNIT I-RELATED"/>
    <property type="match status" value="1"/>
</dbReference>
<gene>
    <name evidence="13" type="ORF">SAMN05443661_101165</name>
</gene>
<evidence type="ECO:0000256" key="11">
    <source>
        <dbReference type="SAM" id="MobiDB-lite"/>
    </source>
</evidence>
<dbReference type="Pfam" id="PF01654">
    <property type="entry name" value="Cyt_bd_oxida_I"/>
    <property type="match status" value="1"/>
</dbReference>
<dbReference type="GO" id="GO:0019646">
    <property type="term" value="P:aerobic electron transport chain"/>
    <property type="evidence" value="ECO:0007669"/>
    <property type="project" value="InterPro"/>
</dbReference>
<feature type="transmembrane region" description="Helical" evidence="12">
    <location>
        <begin position="404"/>
        <end position="427"/>
    </location>
</feature>
<dbReference type="PANTHER" id="PTHR30365">
    <property type="entry name" value="CYTOCHROME D UBIQUINOL OXIDASE"/>
    <property type="match status" value="1"/>
</dbReference>
<keyword evidence="9" id="KW-0408">Iron</keyword>
<feature type="transmembrane region" description="Helical" evidence="12">
    <location>
        <begin position="100"/>
        <end position="120"/>
    </location>
</feature>
<keyword evidence="8 12" id="KW-1133">Transmembrane helix</keyword>
<evidence type="ECO:0000313" key="13">
    <source>
        <dbReference type="EMBL" id="SFI52836.1"/>
    </source>
</evidence>
<dbReference type="GO" id="GO:0070069">
    <property type="term" value="C:cytochrome complex"/>
    <property type="evidence" value="ECO:0007669"/>
    <property type="project" value="InterPro"/>
</dbReference>
<feature type="transmembrane region" description="Helical" evidence="12">
    <location>
        <begin position="455"/>
        <end position="477"/>
    </location>
</feature>
<evidence type="ECO:0000256" key="8">
    <source>
        <dbReference type="ARBA" id="ARBA00022989"/>
    </source>
</evidence>
<dbReference type="OMA" id="TLARWQF"/>
<evidence type="ECO:0000256" key="3">
    <source>
        <dbReference type="ARBA" id="ARBA00022475"/>
    </source>
</evidence>
<accession>A0A1I3IYC8</accession>
<keyword evidence="4" id="KW-0349">Heme</keyword>
<keyword evidence="3" id="KW-1003">Cell membrane</keyword>
<dbReference type="GO" id="GO:0016682">
    <property type="term" value="F:oxidoreductase activity, acting on diphenols and related substances as donors, oxygen as acceptor"/>
    <property type="evidence" value="ECO:0007669"/>
    <property type="project" value="TreeGrafter"/>
</dbReference>
<feature type="region of interest" description="Disordered" evidence="11">
    <location>
        <begin position="487"/>
        <end position="507"/>
    </location>
</feature>
<reference evidence="13 14" key="1">
    <citation type="submission" date="2016-10" db="EMBL/GenBank/DDBJ databases">
        <authorList>
            <person name="de Groot N.N."/>
        </authorList>
    </citation>
    <scope>NUCLEOTIDE SEQUENCE [LARGE SCALE GENOMIC DNA]</scope>
    <source>
        <strain evidence="13 14">SP2</strain>
    </source>
</reference>
<organism evidence="13 14">
    <name type="scientific">Natronobacterium gregoryi</name>
    <dbReference type="NCBI Taxonomy" id="44930"/>
    <lineage>
        <taxon>Archaea</taxon>
        <taxon>Methanobacteriati</taxon>
        <taxon>Methanobacteriota</taxon>
        <taxon>Stenosarchaea group</taxon>
        <taxon>Halobacteria</taxon>
        <taxon>Halobacteriales</taxon>
        <taxon>Natrialbaceae</taxon>
        <taxon>Natronobacterium</taxon>
    </lineage>
</organism>
<feature type="transmembrane region" description="Helical" evidence="12">
    <location>
        <begin position="368"/>
        <end position="392"/>
    </location>
</feature>
<keyword evidence="2" id="KW-0813">Transport</keyword>
<keyword evidence="10 12" id="KW-0472">Membrane</keyword>
<feature type="transmembrane region" description="Helical" evidence="12">
    <location>
        <begin position="264"/>
        <end position="281"/>
    </location>
</feature>
<sequence length="507" mass="55995">MAIAEYQFTTADTLPSGNGEHDMHPKTVELLTTATAELAPLLALSPELASRIQFGWAITIHIIFAALSVGLAPFLVYFTVQEVRTGKRRYARLRKFWTKIFAVGFIMGTVTGIPMGFMFGTNFGAFSTTAGELIGGPLSFEAKMAFFLEAVFLGVLLFGRERVSDRFYALSSVMVALGAWLSAFWILVVNSWMQTPRGHEVVMEDGIPIAQLTDPLAAFFNPRFPWMYVHMQNAAVISVTLLIVGLAAYFVWKNRDSKVWKTALRAGLVVLLLTSAFQAIHGDMYGRHVAETQPHKFAAMEAHYETGQADLHLIALPTELESLTDPRADNLYTISIPHLASFLASGGDPTAEVTGLNDFEYESPPVAWVFWSFRIMVGLGFWFIALGAWGTYRAWRGGLADDDRLLKALMLSSPLGFVALITGWYVAEIGRQPWIIQDVLTTAEGVSPPLSGTEATLTLVAFVIGYILLFGVFLYVFGRIVDEEAQRHEVDSEEDDHPDAPEVTADD</sequence>
<comment type="subcellular location">
    <subcellularLocation>
        <location evidence="1">Cell membrane</location>
        <topology evidence="1">Multi-pass membrane protein</topology>
    </subcellularLocation>
</comment>
<dbReference type="GO" id="GO:0005886">
    <property type="term" value="C:plasma membrane"/>
    <property type="evidence" value="ECO:0007669"/>
    <property type="project" value="UniProtKB-SubCell"/>
</dbReference>
<evidence type="ECO:0000256" key="9">
    <source>
        <dbReference type="ARBA" id="ARBA00023004"/>
    </source>
</evidence>
<evidence type="ECO:0000256" key="10">
    <source>
        <dbReference type="ARBA" id="ARBA00023136"/>
    </source>
</evidence>
<evidence type="ECO:0000256" key="12">
    <source>
        <dbReference type="SAM" id="Phobius"/>
    </source>
</evidence>
<feature type="transmembrane region" description="Helical" evidence="12">
    <location>
        <begin position="234"/>
        <end position="252"/>
    </location>
</feature>
<dbReference type="AlphaFoldDB" id="A0A1I3IYC8"/>
<dbReference type="GO" id="GO:0046872">
    <property type="term" value="F:metal ion binding"/>
    <property type="evidence" value="ECO:0007669"/>
    <property type="project" value="UniProtKB-KW"/>
</dbReference>
<dbReference type="PIRSF" id="PIRSF006446">
    <property type="entry name" value="Cyt_quinol_oxidase_1"/>
    <property type="match status" value="1"/>
</dbReference>
<evidence type="ECO:0000313" key="14">
    <source>
        <dbReference type="Proteomes" id="UP000182829"/>
    </source>
</evidence>
<keyword evidence="6" id="KW-0479">Metal-binding</keyword>
<evidence type="ECO:0000256" key="1">
    <source>
        <dbReference type="ARBA" id="ARBA00004651"/>
    </source>
</evidence>
<dbReference type="Proteomes" id="UP000182829">
    <property type="component" value="Unassembled WGS sequence"/>
</dbReference>
<feature type="transmembrane region" description="Helical" evidence="12">
    <location>
        <begin position="140"/>
        <end position="158"/>
    </location>
</feature>
<proteinExistence type="predicted"/>
<evidence type="ECO:0000256" key="6">
    <source>
        <dbReference type="ARBA" id="ARBA00022723"/>
    </source>
</evidence>
<dbReference type="GO" id="GO:0020037">
    <property type="term" value="F:heme binding"/>
    <property type="evidence" value="ECO:0007669"/>
    <property type="project" value="TreeGrafter"/>
</dbReference>
<evidence type="ECO:0000256" key="7">
    <source>
        <dbReference type="ARBA" id="ARBA00022982"/>
    </source>
</evidence>
<evidence type="ECO:0000256" key="5">
    <source>
        <dbReference type="ARBA" id="ARBA00022692"/>
    </source>
</evidence>
<protein>
    <submittedName>
        <fullName evidence="13">Cytochrome bd-I ubiquinol oxidase subunit 1 apoprotein</fullName>
    </submittedName>
</protein>
<name>A0A1I3IYC8_9EURY</name>
<dbReference type="InterPro" id="IPR002585">
    <property type="entry name" value="Cyt-d_ubiquinol_oxidase_su_1"/>
</dbReference>
<keyword evidence="7" id="KW-0249">Electron transport</keyword>
<evidence type="ECO:0000256" key="2">
    <source>
        <dbReference type="ARBA" id="ARBA00022448"/>
    </source>
</evidence>
<feature type="transmembrane region" description="Helical" evidence="12">
    <location>
        <begin position="54"/>
        <end position="80"/>
    </location>
</feature>
<dbReference type="GO" id="GO:0009055">
    <property type="term" value="F:electron transfer activity"/>
    <property type="evidence" value="ECO:0007669"/>
    <property type="project" value="InterPro"/>
</dbReference>
<feature type="transmembrane region" description="Helical" evidence="12">
    <location>
        <begin position="167"/>
        <end position="188"/>
    </location>
</feature>
<dbReference type="EMBL" id="FORO01000001">
    <property type="protein sequence ID" value="SFI52836.1"/>
    <property type="molecule type" value="Genomic_DNA"/>
</dbReference>
<evidence type="ECO:0000256" key="4">
    <source>
        <dbReference type="ARBA" id="ARBA00022617"/>
    </source>
</evidence>
<keyword evidence="5 12" id="KW-0812">Transmembrane</keyword>